<proteinExistence type="predicted"/>
<dbReference type="AlphaFoldDB" id="A0A0S7EMZ4"/>
<accession>A0A0S7EMZ4</accession>
<protein>
    <submittedName>
        <fullName evidence="1">PPUP9358</fullName>
    </submittedName>
</protein>
<gene>
    <name evidence="1" type="primary">PPUP9358</name>
</gene>
<dbReference type="EMBL" id="GBYX01476549">
    <property type="protein sequence ID" value="JAO05128.1"/>
    <property type="molecule type" value="Transcribed_RNA"/>
</dbReference>
<sequence length="109" mass="12873">MKIFHKTYRRTFPIAFIIKNISFLVFKSCMLLFGLCCSLTLCMMTASKPPKSTFKQDCQHHFSLRNFSKSSTYCVHFEFRPTHDLREQDVDITDVQTNVSAATIWFFHY</sequence>
<name>A0A0S7EMZ4_9TELE</name>
<organism evidence="1">
    <name type="scientific">Poeciliopsis prolifica</name>
    <name type="common">blackstripe livebearer</name>
    <dbReference type="NCBI Taxonomy" id="188132"/>
    <lineage>
        <taxon>Eukaryota</taxon>
        <taxon>Metazoa</taxon>
        <taxon>Chordata</taxon>
        <taxon>Craniata</taxon>
        <taxon>Vertebrata</taxon>
        <taxon>Euteleostomi</taxon>
        <taxon>Actinopterygii</taxon>
        <taxon>Neopterygii</taxon>
        <taxon>Teleostei</taxon>
        <taxon>Neoteleostei</taxon>
        <taxon>Acanthomorphata</taxon>
        <taxon>Ovalentaria</taxon>
        <taxon>Atherinomorphae</taxon>
        <taxon>Cyprinodontiformes</taxon>
        <taxon>Poeciliidae</taxon>
        <taxon>Poeciliinae</taxon>
        <taxon>Poeciliopsis</taxon>
    </lineage>
</organism>
<evidence type="ECO:0000313" key="1">
    <source>
        <dbReference type="EMBL" id="JAO05128.1"/>
    </source>
</evidence>
<reference evidence="1" key="1">
    <citation type="submission" date="2014-12" db="EMBL/GenBank/DDBJ databases">
        <title>Parallel Evolution in Life History Adaptation Evident in the Tissue-Specific Poeciliopsis prolifica transcriptome.</title>
        <authorList>
            <person name="Jue N.K."/>
            <person name="Foley R.J."/>
            <person name="Obergfell C."/>
            <person name="Reznick D.N."/>
            <person name="O'Neill R.J."/>
            <person name="O'Neill M.J."/>
        </authorList>
    </citation>
    <scope>NUCLEOTIDE SEQUENCE</scope>
</reference>